<name>A0A6J7FGT0_9ZZZZ</name>
<accession>A0A6J7FGT0</accession>
<organism evidence="1">
    <name type="scientific">freshwater metagenome</name>
    <dbReference type="NCBI Taxonomy" id="449393"/>
    <lineage>
        <taxon>unclassified sequences</taxon>
        <taxon>metagenomes</taxon>
        <taxon>ecological metagenomes</taxon>
    </lineage>
</organism>
<reference evidence="1" key="1">
    <citation type="submission" date="2020-05" db="EMBL/GenBank/DDBJ databases">
        <authorList>
            <person name="Chiriac C."/>
            <person name="Salcher M."/>
            <person name="Ghai R."/>
            <person name="Kavagutti S V."/>
        </authorList>
    </citation>
    <scope>NUCLEOTIDE SEQUENCE</scope>
</reference>
<gene>
    <name evidence="1" type="ORF">UFOPK3573_00126</name>
    <name evidence="2" type="ORF">UFOPK3879_00298</name>
</gene>
<sequence length="52" mass="5495">MGTCGCGFTTDPEKNCNGTHRVVQAVKADMAEKLTAAGFSEASDFVKNEKKA</sequence>
<evidence type="ECO:0000313" key="1">
    <source>
        <dbReference type="EMBL" id="CAB4891599.1"/>
    </source>
</evidence>
<dbReference type="EMBL" id="CAFBMJ010000004">
    <property type="protein sequence ID" value="CAB4891599.1"/>
    <property type="molecule type" value="Genomic_DNA"/>
</dbReference>
<proteinExistence type="predicted"/>
<dbReference type="EMBL" id="CAFBNR010000009">
    <property type="protein sequence ID" value="CAB4956569.1"/>
    <property type="molecule type" value="Genomic_DNA"/>
</dbReference>
<evidence type="ECO:0000313" key="2">
    <source>
        <dbReference type="EMBL" id="CAB4956569.1"/>
    </source>
</evidence>
<protein>
    <submittedName>
        <fullName evidence="1">Unannotated protein</fullName>
    </submittedName>
</protein>
<dbReference type="AlphaFoldDB" id="A0A6J7FGT0"/>